<sequence>MLDCRSWTKTFHPPTVEFENSNSIYCKHVSSNIFVGLPKYRLAVELVLDTAAGPKTLLFTHLTDITPWASAFKTSNRDEGGSKNVERMTVAQPAVDTNRVFGQPIKRVLKFSSRNWKSALVSLPVKIGKPKYFLKRVPSEL</sequence>
<keyword evidence="2" id="KW-1185">Reference proteome</keyword>
<reference evidence="1 2" key="1">
    <citation type="submission" date="2020-09" db="EMBL/GenBank/DDBJ databases">
        <title>De no assembly of potato wild relative species, Solanum commersonii.</title>
        <authorList>
            <person name="Cho K."/>
        </authorList>
    </citation>
    <scope>NUCLEOTIDE SEQUENCE [LARGE SCALE GENOMIC DNA]</scope>
    <source>
        <strain evidence="1">LZ3.2</strain>
        <tissue evidence="1">Leaf</tissue>
    </source>
</reference>
<evidence type="ECO:0000313" key="2">
    <source>
        <dbReference type="Proteomes" id="UP000824120"/>
    </source>
</evidence>
<dbReference type="Proteomes" id="UP000824120">
    <property type="component" value="Chromosome 5"/>
</dbReference>
<proteinExistence type="predicted"/>
<gene>
    <name evidence="1" type="ORF">H5410_027496</name>
</gene>
<name>A0A9J5Z3J0_SOLCO</name>
<accession>A0A9J5Z3J0</accession>
<comment type="caution">
    <text evidence="1">The sequence shown here is derived from an EMBL/GenBank/DDBJ whole genome shotgun (WGS) entry which is preliminary data.</text>
</comment>
<evidence type="ECO:0000313" key="1">
    <source>
        <dbReference type="EMBL" id="KAG5606004.1"/>
    </source>
</evidence>
<protein>
    <submittedName>
        <fullName evidence="1">Uncharacterized protein</fullName>
    </submittedName>
</protein>
<dbReference type="AlphaFoldDB" id="A0A9J5Z3J0"/>
<organism evidence="1 2">
    <name type="scientific">Solanum commersonii</name>
    <name type="common">Commerson's wild potato</name>
    <name type="synonym">Commerson's nightshade</name>
    <dbReference type="NCBI Taxonomy" id="4109"/>
    <lineage>
        <taxon>Eukaryota</taxon>
        <taxon>Viridiplantae</taxon>
        <taxon>Streptophyta</taxon>
        <taxon>Embryophyta</taxon>
        <taxon>Tracheophyta</taxon>
        <taxon>Spermatophyta</taxon>
        <taxon>Magnoliopsida</taxon>
        <taxon>eudicotyledons</taxon>
        <taxon>Gunneridae</taxon>
        <taxon>Pentapetalae</taxon>
        <taxon>asterids</taxon>
        <taxon>lamiids</taxon>
        <taxon>Solanales</taxon>
        <taxon>Solanaceae</taxon>
        <taxon>Solanoideae</taxon>
        <taxon>Solaneae</taxon>
        <taxon>Solanum</taxon>
    </lineage>
</organism>
<dbReference type="EMBL" id="JACXVP010000005">
    <property type="protein sequence ID" value="KAG5606004.1"/>
    <property type="molecule type" value="Genomic_DNA"/>
</dbReference>